<proteinExistence type="predicted"/>
<dbReference type="RefSeq" id="XP_019051395.1">
    <property type="nucleotide sequence ID" value="XM_019195850.1"/>
</dbReference>
<evidence type="ECO:0000256" key="1">
    <source>
        <dbReference type="SAM" id="Phobius"/>
    </source>
</evidence>
<keyword evidence="1" id="KW-0472">Membrane</keyword>
<protein>
    <submittedName>
        <fullName evidence="3">Uncharacterized protein LOC109113919</fullName>
    </submittedName>
</protein>
<dbReference type="AlphaFoldDB" id="A0A1U8Q073"/>
<dbReference type="OrthoDB" id="1938246at2759"/>
<dbReference type="OMA" id="FACEERN"/>
<name>A0A1U8Q073_NELNU</name>
<dbReference type="PANTHER" id="PTHR33116">
    <property type="entry name" value="REVERSE TRANSCRIPTASE ZINC-BINDING DOMAIN-CONTAINING PROTEIN-RELATED-RELATED"/>
    <property type="match status" value="1"/>
</dbReference>
<keyword evidence="1" id="KW-0812">Transmembrane</keyword>
<dbReference type="InParanoid" id="A0A1U8Q073"/>
<accession>A0A1U8Q073</accession>
<keyword evidence="1" id="KW-1133">Transmembrane helix</keyword>
<keyword evidence="2" id="KW-1185">Reference proteome</keyword>
<gene>
    <name evidence="3" type="primary">LOC109113919</name>
</gene>
<dbReference type="GeneID" id="109113919"/>
<dbReference type="STRING" id="4432.A0A1U8Q073"/>
<dbReference type="Proteomes" id="UP000189703">
    <property type="component" value="Unplaced"/>
</dbReference>
<organism evidence="2 3">
    <name type="scientific">Nelumbo nucifera</name>
    <name type="common">Sacred lotus</name>
    <dbReference type="NCBI Taxonomy" id="4432"/>
    <lineage>
        <taxon>Eukaryota</taxon>
        <taxon>Viridiplantae</taxon>
        <taxon>Streptophyta</taxon>
        <taxon>Embryophyta</taxon>
        <taxon>Tracheophyta</taxon>
        <taxon>Spermatophyta</taxon>
        <taxon>Magnoliopsida</taxon>
        <taxon>Proteales</taxon>
        <taxon>Nelumbonaceae</taxon>
        <taxon>Nelumbo</taxon>
    </lineage>
</organism>
<evidence type="ECO:0000313" key="2">
    <source>
        <dbReference type="Proteomes" id="UP000189703"/>
    </source>
</evidence>
<sequence>MIQRMLSKALASKRVTKPIKYHGLPASIGKSKKEAFNYIKEKVMGKAQGWKEQLLSQAGKEILIKVVASALSVYSMSCFLLPQAICDDITKAMRQFGWGYKDNNKKTHWIKWDLFCKAKKEGGIGFRDPKSLNLALMCLAKQAWRIVSNPNSLLAMVLKGRYFKNGSFFQATVPPCSSLGWRSLIKGREVLQKGLFWQIGNGNSINFLTDPWLLNPGLQIAITARLSIVMVFSIFLSYSITCTNCMNTKFASLCECKAQTGVLMLEPCVGVW</sequence>
<reference evidence="3" key="1">
    <citation type="submission" date="2025-08" db="UniProtKB">
        <authorList>
            <consortium name="RefSeq"/>
        </authorList>
    </citation>
    <scope>IDENTIFICATION</scope>
</reference>
<dbReference type="PANTHER" id="PTHR33116:SF86">
    <property type="entry name" value="REVERSE TRANSCRIPTASE DOMAIN-CONTAINING PROTEIN"/>
    <property type="match status" value="1"/>
</dbReference>
<evidence type="ECO:0000313" key="3">
    <source>
        <dbReference type="RefSeq" id="XP_019051395.1"/>
    </source>
</evidence>
<feature type="transmembrane region" description="Helical" evidence="1">
    <location>
        <begin position="222"/>
        <end position="240"/>
    </location>
</feature>
<dbReference type="KEGG" id="nnu:109113919"/>